<gene>
    <name evidence="2" type="ORF">MtrunA17_Chr5g0409811</name>
</gene>
<comment type="caution">
    <text evidence="2">The sequence shown here is derived from an EMBL/GenBank/DDBJ whole genome shotgun (WGS) entry which is preliminary data.</text>
</comment>
<keyword evidence="1" id="KW-0812">Transmembrane</keyword>
<evidence type="ECO:0000313" key="2">
    <source>
        <dbReference type="EMBL" id="RHN54710.1"/>
    </source>
</evidence>
<sequence>MTLFCHDPWLESGKLKEIYSRLFVICCNANVSMKNMFRLGWWLLEVLGFGGIVYLYGKRVCL</sequence>
<name>A0A396HMW2_MEDTR</name>
<evidence type="ECO:0000256" key="1">
    <source>
        <dbReference type="SAM" id="Phobius"/>
    </source>
</evidence>
<reference evidence="2" key="1">
    <citation type="journal article" date="2018" name="Nat. Plants">
        <title>Whole-genome landscape of Medicago truncatula symbiotic genes.</title>
        <authorList>
            <person name="Pecrix Y."/>
            <person name="Gamas P."/>
            <person name="Carrere S."/>
        </authorList>
    </citation>
    <scope>NUCLEOTIDE SEQUENCE</scope>
    <source>
        <tissue evidence="2">Leaves</tissue>
    </source>
</reference>
<dbReference type="Gramene" id="rna29788">
    <property type="protein sequence ID" value="RHN54710.1"/>
    <property type="gene ID" value="gene29788"/>
</dbReference>
<proteinExistence type="predicted"/>
<dbReference type="EMBL" id="PSQE01000005">
    <property type="protein sequence ID" value="RHN54710.1"/>
    <property type="molecule type" value="Genomic_DNA"/>
</dbReference>
<accession>A0A396HMW2</accession>
<keyword evidence="1" id="KW-0472">Membrane</keyword>
<feature type="transmembrane region" description="Helical" evidence="1">
    <location>
        <begin position="39"/>
        <end position="57"/>
    </location>
</feature>
<dbReference type="Proteomes" id="UP000265566">
    <property type="component" value="Chromosome 5"/>
</dbReference>
<keyword evidence="1" id="KW-1133">Transmembrane helix</keyword>
<organism evidence="2">
    <name type="scientific">Medicago truncatula</name>
    <name type="common">Barrel medic</name>
    <name type="synonym">Medicago tribuloides</name>
    <dbReference type="NCBI Taxonomy" id="3880"/>
    <lineage>
        <taxon>Eukaryota</taxon>
        <taxon>Viridiplantae</taxon>
        <taxon>Streptophyta</taxon>
        <taxon>Embryophyta</taxon>
        <taxon>Tracheophyta</taxon>
        <taxon>Spermatophyta</taxon>
        <taxon>Magnoliopsida</taxon>
        <taxon>eudicotyledons</taxon>
        <taxon>Gunneridae</taxon>
        <taxon>Pentapetalae</taxon>
        <taxon>rosids</taxon>
        <taxon>fabids</taxon>
        <taxon>Fabales</taxon>
        <taxon>Fabaceae</taxon>
        <taxon>Papilionoideae</taxon>
        <taxon>50 kb inversion clade</taxon>
        <taxon>NPAAA clade</taxon>
        <taxon>Hologalegina</taxon>
        <taxon>IRL clade</taxon>
        <taxon>Trifolieae</taxon>
        <taxon>Medicago</taxon>
    </lineage>
</organism>
<evidence type="ECO:0008006" key="3">
    <source>
        <dbReference type="Google" id="ProtNLM"/>
    </source>
</evidence>
<protein>
    <recommendedName>
        <fullName evidence="3">Transmembrane protein</fullName>
    </recommendedName>
</protein>
<dbReference type="AlphaFoldDB" id="A0A396HMW2"/>